<evidence type="ECO:0000259" key="1">
    <source>
        <dbReference type="Pfam" id="PF04917"/>
    </source>
</evidence>
<accession>A0A4Y3TX41</accession>
<protein>
    <recommendedName>
        <fullName evidence="1">Bacterial shufflon protein N-terminal domain-containing protein</fullName>
    </recommendedName>
</protein>
<gene>
    <name evidence="2" type="ORF">APE01nite_20850</name>
</gene>
<comment type="caution">
    <text evidence="2">The sequence shown here is derived from an EMBL/GenBank/DDBJ whole genome shotgun (WGS) entry which is preliminary data.</text>
</comment>
<sequence length="411" mass="42482">MPSLIAALAAILVSMWPIAQYYKMVEDGNRRAVIAVTGGQFSTLLGGIKKYIRAHTNDLINGIPVGSSTTVSLATLTAERDLPAGFTTTNPYNQTWVAYVTQSASGVLDGRVISYGGQTLSPKDAVAIALKAGAQGGYIPPDDLISGLNSSMAIGASGTWSQSISGLPNPGAGHLVGLVASADDVNNNPNYLYRDAIAGHPELTTMETDLNMGGNAIDNAGTVNAVQGMFGNNVTVTSGGCAFNAPGTCLYGDGTNAAVRTKGSVYFQHMDGSAADTNANHASTQATYLGTDNGVAAVRGACSPNGAIAASTDGSGTLLNCKNGFWAAAGVTPTEWLYVDTGPVWSTTEIVTQTAMTKQPHDYCALVYSHHSGQDSNCDVDNFGGYWRVSAESHPMDGRGGQTNCAMLCIN</sequence>
<reference evidence="2 3" key="1">
    <citation type="submission" date="2019-06" db="EMBL/GenBank/DDBJ databases">
        <title>Whole genome shotgun sequence of Acetobacter peroxydans NBRC 13755.</title>
        <authorList>
            <person name="Hosoyama A."/>
            <person name="Uohara A."/>
            <person name="Ohji S."/>
            <person name="Ichikawa N."/>
        </authorList>
    </citation>
    <scope>NUCLEOTIDE SEQUENCE [LARGE SCALE GENOMIC DNA]</scope>
    <source>
        <strain evidence="2 3">NBRC 13755</strain>
    </source>
</reference>
<dbReference type="RefSeq" id="WP_141377295.1">
    <property type="nucleotide sequence ID" value="NZ_BAPL01000004.1"/>
</dbReference>
<dbReference type="AlphaFoldDB" id="A0A4Y3TX41"/>
<organism evidence="2 3">
    <name type="scientific">Acetobacter peroxydans</name>
    <dbReference type="NCBI Taxonomy" id="104098"/>
    <lineage>
        <taxon>Bacteria</taxon>
        <taxon>Pseudomonadati</taxon>
        <taxon>Pseudomonadota</taxon>
        <taxon>Alphaproteobacteria</taxon>
        <taxon>Acetobacterales</taxon>
        <taxon>Acetobacteraceae</taxon>
        <taxon>Acetobacter</taxon>
    </lineage>
</organism>
<name>A0A4Y3TX41_9PROT</name>
<dbReference type="InterPro" id="IPR007001">
    <property type="entry name" value="Shufflon_N"/>
</dbReference>
<keyword evidence="3" id="KW-1185">Reference proteome</keyword>
<dbReference type="Proteomes" id="UP000317730">
    <property type="component" value="Unassembled WGS sequence"/>
</dbReference>
<evidence type="ECO:0000313" key="2">
    <source>
        <dbReference type="EMBL" id="GEB86288.1"/>
    </source>
</evidence>
<dbReference type="OrthoDB" id="7220054at2"/>
<feature type="domain" description="Bacterial shufflon protein N-terminal" evidence="1">
    <location>
        <begin position="47"/>
        <end position="242"/>
    </location>
</feature>
<dbReference type="Pfam" id="PF04917">
    <property type="entry name" value="Shufflon_N"/>
    <property type="match status" value="1"/>
</dbReference>
<dbReference type="EMBL" id="BJMV01000011">
    <property type="protein sequence ID" value="GEB86288.1"/>
    <property type="molecule type" value="Genomic_DNA"/>
</dbReference>
<proteinExistence type="predicted"/>
<evidence type="ECO:0000313" key="3">
    <source>
        <dbReference type="Proteomes" id="UP000317730"/>
    </source>
</evidence>